<keyword evidence="5" id="KW-0540">Nuclease</keyword>
<dbReference type="Proteomes" id="UP001595445">
    <property type="component" value="Unassembled WGS sequence"/>
</dbReference>
<feature type="domain" description="Type I restriction modification DNA specificity" evidence="4">
    <location>
        <begin position="238"/>
        <end position="412"/>
    </location>
</feature>
<protein>
    <submittedName>
        <fullName evidence="5">Restriction endonuclease subunit S</fullName>
        <ecNumber evidence="5">3.1.21.-</ecNumber>
    </submittedName>
</protein>
<keyword evidence="6" id="KW-1185">Reference proteome</keyword>
<sequence length="454" mass="49848">MRRYPAYKDSGVEWLAEVPEGWVMKRLRFAATLNPSKSELADLDRAEEVSFIPMEAVGENGELDTSRTRPIAEVETGYTYLRNGDMTFAKITPCLENGKRAMMRDLIGGIGFGTTELTVLRPRSGQTTTEYLFWLLSSPSFRKIGEAFMYGAGGQKRVPDDFVRDFPVALPPLPEQTAIAAFLDRETAKIDALVAEQRRLIELLREKRQAVISHAVTKGLNPTARMKPSGIDWLGDAPEGWEVRPIKSVAKLAGRIGYRGYTTADIVNEGEGAVTLSPSNIRAGVVSFRESTYISWTKYEESPEIQLAPHDVVMVKTGSTFGEVGYIADSSIPAATINPQLVIFKEIACLPEYLFLSLNAAHLRSCIEVSNTGGTIPTMTQETIGNFRVALPSRPEQQMVVDHVRQATGKLDALTATAETAITLLQERRAALISAAVTGKIDVRHLAPQETEAA</sequence>
<evidence type="ECO:0000259" key="4">
    <source>
        <dbReference type="Pfam" id="PF01420"/>
    </source>
</evidence>
<dbReference type="Gene3D" id="3.90.220.20">
    <property type="entry name" value="DNA methylase specificity domains"/>
    <property type="match status" value="2"/>
</dbReference>
<gene>
    <name evidence="5" type="ORF">ACFOD6_00760</name>
</gene>
<keyword evidence="5" id="KW-0255">Endonuclease</keyword>
<keyword evidence="5" id="KW-0378">Hydrolase</keyword>
<dbReference type="PANTHER" id="PTHR30408:SF12">
    <property type="entry name" value="TYPE I RESTRICTION ENZYME MJAVIII SPECIFICITY SUBUNIT"/>
    <property type="match status" value="1"/>
</dbReference>
<dbReference type="InterPro" id="IPR052021">
    <property type="entry name" value="Type-I_RS_S_subunit"/>
</dbReference>
<comment type="caution">
    <text evidence="5">The sequence shown here is derived from an EMBL/GenBank/DDBJ whole genome shotgun (WGS) entry which is preliminary data.</text>
</comment>
<reference evidence="6" key="1">
    <citation type="journal article" date="2019" name="Int. J. Syst. Evol. Microbiol.">
        <title>The Global Catalogue of Microorganisms (GCM) 10K type strain sequencing project: providing services to taxonomists for standard genome sequencing and annotation.</title>
        <authorList>
            <consortium name="The Broad Institute Genomics Platform"/>
            <consortium name="The Broad Institute Genome Sequencing Center for Infectious Disease"/>
            <person name="Wu L."/>
            <person name="Ma J."/>
        </authorList>
    </citation>
    <scope>NUCLEOTIDE SEQUENCE [LARGE SCALE GENOMIC DNA]</scope>
    <source>
        <strain evidence="6">KCTC 62102</strain>
    </source>
</reference>
<dbReference type="GO" id="GO:0016787">
    <property type="term" value="F:hydrolase activity"/>
    <property type="evidence" value="ECO:0007669"/>
    <property type="project" value="UniProtKB-KW"/>
</dbReference>
<evidence type="ECO:0000256" key="1">
    <source>
        <dbReference type="ARBA" id="ARBA00010923"/>
    </source>
</evidence>
<evidence type="ECO:0000313" key="6">
    <source>
        <dbReference type="Proteomes" id="UP001595445"/>
    </source>
</evidence>
<evidence type="ECO:0000313" key="5">
    <source>
        <dbReference type="EMBL" id="MFC3084566.1"/>
    </source>
</evidence>
<dbReference type="Gene3D" id="1.10.287.1120">
    <property type="entry name" value="Bipartite methylase S protein"/>
    <property type="match status" value="1"/>
</dbReference>
<dbReference type="InterPro" id="IPR000055">
    <property type="entry name" value="Restrct_endonuc_typeI_TRD"/>
</dbReference>
<dbReference type="RefSeq" id="WP_197642300.1">
    <property type="nucleotide sequence ID" value="NZ_JAEACP010000004.1"/>
</dbReference>
<comment type="similarity">
    <text evidence="1">Belongs to the type-I restriction system S methylase family.</text>
</comment>
<keyword evidence="2" id="KW-0680">Restriction system</keyword>
<evidence type="ECO:0000256" key="2">
    <source>
        <dbReference type="ARBA" id="ARBA00022747"/>
    </source>
</evidence>
<dbReference type="EMBL" id="JBHRSM010000001">
    <property type="protein sequence ID" value="MFC3084566.1"/>
    <property type="molecule type" value="Genomic_DNA"/>
</dbReference>
<dbReference type="GO" id="GO:0004519">
    <property type="term" value="F:endonuclease activity"/>
    <property type="evidence" value="ECO:0007669"/>
    <property type="project" value="UniProtKB-KW"/>
</dbReference>
<dbReference type="SUPFAM" id="SSF116734">
    <property type="entry name" value="DNA methylase specificity domain"/>
    <property type="match status" value="2"/>
</dbReference>
<evidence type="ECO:0000256" key="3">
    <source>
        <dbReference type="ARBA" id="ARBA00023125"/>
    </source>
</evidence>
<dbReference type="CDD" id="cd17260">
    <property type="entry name" value="RMtype1_S_EcoEI-TRD1-CR1_like"/>
    <property type="match status" value="1"/>
</dbReference>
<dbReference type="PANTHER" id="PTHR30408">
    <property type="entry name" value="TYPE-1 RESTRICTION ENZYME ECOKI SPECIFICITY PROTEIN"/>
    <property type="match status" value="1"/>
</dbReference>
<dbReference type="InterPro" id="IPR044946">
    <property type="entry name" value="Restrct_endonuc_typeI_TRD_sf"/>
</dbReference>
<organism evidence="5 6">
    <name type="scientific">Tabrizicola soli</name>
    <dbReference type="NCBI Taxonomy" id="2185115"/>
    <lineage>
        <taxon>Bacteria</taxon>
        <taxon>Pseudomonadati</taxon>
        <taxon>Pseudomonadota</taxon>
        <taxon>Alphaproteobacteria</taxon>
        <taxon>Rhodobacterales</taxon>
        <taxon>Paracoccaceae</taxon>
        <taxon>Tabrizicola</taxon>
    </lineage>
</organism>
<dbReference type="Pfam" id="PF01420">
    <property type="entry name" value="Methylase_S"/>
    <property type="match status" value="2"/>
</dbReference>
<proteinExistence type="inferred from homology"/>
<keyword evidence="3" id="KW-0238">DNA-binding</keyword>
<accession>A0ABV7DQD4</accession>
<feature type="domain" description="Type I restriction modification DNA specificity" evidence="4">
    <location>
        <begin position="115"/>
        <end position="191"/>
    </location>
</feature>
<name>A0ABV7DQD4_9RHOB</name>
<dbReference type="EC" id="3.1.21.-" evidence="5"/>